<dbReference type="Proteomes" id="UP000826271">
    <property type="component" value="Unassembled WGS sequence"/>
</dbReference>
<dbReference type="GO" id="GO:0012505">
    <property type="term" value="C:endomembrane system"/>
    <property type="evidence" value="ECO:0007669"/>
    <property type="project" value="TreeGrafter"/>
</dbReference>
<proteinExistence type="predicted"/>
<evidence type="ECO:0000313" key="4">
    <source>
        <dbReference type="Proteomes" id="UP000826271"/>
    </source>
</evidence>
<keyword evidence="1" id="KW-0812">Transmembrane</keyword>
<keyword evidence="4" id="KW-1185">Reference proteome</keyword>
<dbReference type="Pfam" id="PF25070">
    <property type="entry name" value="DUF7794"/>
    <property type="match status" value="1"/>
</dbReference>
<accession>A0AAV6WGQ1</accession>
<evidence type="ECO:0000313" key="3">
    <source>
        <dbReference type="EMBL" id="KAG8369681.1"/>
    </source>
</evidence>
<feature type="domain" description="DUF7794" evidence="2">
    <location>
        <begin position="1"/>
        <end position="205"/>
    </location>
</feature>
<dbReference type="EMBL" id="WHWC01000014">
    <property type="protein sequence ID" value="KAG8369681.1"/>
    <property type="molecule type" value="Genomic_DNA"/>
</dbReference>
<dbReference type="PANTHER" id="PTHR37735">
    <property type="entry name" value="OS08G0567000 PROTEIN"/>
    <property type="match status" value="1"/>
</dbReference>
<evidence type="ECO:0000256" key="1">
    <source>
        <dbReference type="SAM" id="Phobius"/>
    </source>
</evidence>
<name>A0AAV6WGQ1_9LAMI</name>
<sequence length="289" mass="31763">MPNPFDRPRAVLMLEVTGAEDSLLTADSDKSPISGALKIKVVGNQRVDIQLPGEADVSLTSLNEVSRDTKCSDEDLSDFASWLGGSYVEDASGPLKGELVIPVANGAFLRLHMSKRADREFTTSLVFLINNIKKATETHHILAKREHSTAELLTGRFDGIKALQDHYGTDGVAQSAREVFFTSISKIFAFLQAEYTGQIVGVIVHGGPHTPESENMLHVTVASRPSARWLEETETSPDFTKIAEVLFVRTVLAWITGIILLIATLLGIYYLLYMPITKDTLLYSNVKLD</sequence>
<protein>
    <recommendedName>
        <fullName evidence="2">DUF7794 domain-containing protein</fullName>
    </recommendedName>
</protein>
<comment type="caution">
    <text evidence="3">The sequence shown here is derived from an EMBL/GenBank/DDBJ whole genome shotgun (WGS) entry which is preliminary data.</text>
</comment>
<reference evidence="3" key="1">
    <citation type="submission" date="2019-10" db="EMBL/GenBank/DDBJ databases">
        <authorList>
            <person name="Zhang R."/>
            <person name="Pan Y."/>
            <person name="Wang J."/>
            <person name="Ma R."/>
            <person name="Yu S."/>
        </authorList>
    </citation>
    <scope>NUCLEOTIDE SEQUENCE</scope>
    <source>
        <strain evidence="3">LA-IB0</strain>
        <tissue evidence="3">Leaf</tissue>
    </source>
</reference>
<organism evidence="3 4">
    <name type="scientific">Buddleja alternifolia</name>
    <dbReference type="NCBI Taxonomy" id="168488"/>
    <lineage>
        <taxon>Eukaryota</taxon>
        <taxon>Viridiplantae</taxon>
        <taxon>Streptophyta</taxon>
        <taxon>Embryophyta</taxon>
        <taxon>Tracheophyta</taxon>
        <taxon>Spermatophyta</taxon>
        <taxon>Magnoliopsida</taxon>
        <taxon>eudicotyledons</taxon>
        <taxon>Gunneridae</taxon>
        <taxon>Pentapetalae</taxon>
        <taxon>asterids</taxon>
        <taxon>lamiids</taxon>
        <taxon>Lamiales</taxon>
        <taxon>Scrophulariaceae</taxon>
        <taxon>Buddlejeae</taxon>
        <taxon>Buddleja</taxon>
    </lineage>
</organism>
<keyword evidence="1" id="KW-1133">Transmembrane helix</keyword>
<dbReference type="AlphaFoldDB" id="A0AAV6WGQ1"/>
<evidence type="ECO:0000259" key="2">
    <source>
        <dbReference type="Pfam" id="PF25070"/>
    </source>
</evidence>
<dbReference type="InterPro" id="IPR056696">
    <property type="entry name" value="DUF7794"/>
</dbReference>
<dbReference type="PANTHER" id="PTHR37735:SF1">
    <property type="entry name" value="OS08G0567000 PROTEIN"/>
    <property type="match status" value="1"/>
</dbReference>
<keyword evidence="1" id="KW-0472">Membrane</keyword>
<gene>
    <name evidence="3" type="ORF">BUALT_Bualt14G0039100</name>
</gene>
<feature type="transmembrane region" description="Helical" evidence="1">
    <location>
        <begin position="251"/>
        <end position="272"/>
    </location>
</feature>